<name>A0A2P2Q738_RHIMU</name>
<evidence type="ECO:0000313" key="1">
    <source>
        <dbReference type="EMBL" id="MBX62795.1"/>
    </source>
</evidence>
<organism evidence="1">
    <name type="scientific">Rhizophora mucronata</name>
    <name type="common">Asiatic mangrove</name>
    <dbReference type="NCBI Taxonomy" id="61149"/>
    <lineage>
        <taxon>Eukaryota</taxon>
        <taxon>Viridiplantae</taxon>
        <taxon>Streptophyta</taxon>
        <taxon>Embryophyta</taxon>
        <taxon>Tracheophyta</taxon>
        <taxon>Spermatophyta</taxon>
        <taxon>Magnoliopsida</taxon>
        <taxon>eudicotyledons</taxon>
        <taxon>Gunneridae</taxon>
        <taxon>Pentapetalae</taxon>
        <taxon>rosids</taxon>
        <taxon>fabids</taxon>
        <taxon>Malpighiales</taxon>
        <taxon>Rhizophoraceae</taxon>
        <taxon>Rhizophora</taxon>
    </lineage>
</organism>
<protein>
    <submittedName>
        <fullName evidence="1">Uncharacterized protein</fullName>
    </submittedName>
</protein>
<accession>A0A2P2Q738</accession>
<sequence>MWGQLQKRSIQILFTSPAHLGQEALILKPNAKYQGLRQNEQPLFFPLPLVLMIKAC</sequence>
<proteinExistence type="predicted"/>
<dbReference type="AlphaFoldDB" id="A0A2P2Q738"/>
<reference evidence="1" key="1">
    <citation type="submission" date="2018-02" db="EMBL/GenBank/DDBJ databases">
        <title>Rhizophora mucronata_Transcriptome.</title>
        <authorList>
            <person name="Meera S.P."/>
            <person name="Sreeshan A."/>
            <person name="Augustine A."/>
        </authorList>
    </citation>
    <scope>NUCLEOTIDE SEQUENCE</scope>
    <source>
        <tissue evidence="1">Leaf</tissue>
    </source>
</reference>
<dbReference type="EMBL" id="GGEC01082311">
    <property type="protein sequence ID" value="MBX62795.1"/>
    <property type="molecule type" value="Transcribed_RNA"/>
</dbReference>